<dbReference type="RefSeq" id="WP_289409402.1">
    <property type="nucleotide sequence ID" value="NZ_JAUCDY010000001.1"/>
</dbReference>
<dbReference type="EMBL" id="JAUCDY010000001">
    <property type="protein sequence ID" value="MDM7856807.1"/>
    <property type="molecule type" value="Genomic_DNA"/>
</dbReference>
<gene>
    <name evidence="1" type="ORF">QEZ41_00705</name>
</gene>
<sequence>MKVEHQKRTKHARSHSVLLLKQEFLMPKLEFKGKQFVYSHHLGVPFRELQVVPEKSLPAAGKSRR</sequence>
<dbReference type="Proteomes" id="UP001241056">
    <property type="component" value="Unassembled WGS sequence"/>
</dbReference>
<proteinExistence type="predicted"/>
<evidence type="ECO:0000313" key="2">
    <source>
        <dbReference type="Proteomes" id="UP001241056"/>
    </source>
</evidence>
<keyword evidence="2" id="KW-1185">Reference proteome</keyword>
<accession>A0ABT7SKU5</accession>
<protein>
    <submittedName>
        <fullName evidence="1">Uncharacterized protein</fullName>
    </submittedName>
</protein>
<reference evidence="1 2" key="1">
    <citation type="submission" date="2023-06" db="EMBL/GenBank/DDBJ databases">
        <title>Thiopseudomonas sp. CY1220 draft genome sequence.</title>
        <authorList>
            <person name="Zhao G."/>
            <person name="An M."/>
        </authorList>
    </citation>
    <scope>NUCLEOTIDE SEQUENCE [LARGE SCALE GENOMIC DNA]</scope>
    <source>
        <strain evidence="1 2">CY1220</strain>
    </source>
</reference>
<evidence type="ECO:0000313" key="1">
    <source>
        <dbReference type="EMBL" id="MDM7856807.1"/>
    </source>
</evidence>
<organism evidence="1 2">
    <name type="scientific">Thiopseudomonas acetoxidans</name>
    <dbReference type="NCBI Taxonomy" id="3041622"/>
    <lineage>
        <taxon>Bacteria</taxon>
        <taxon>Pseudomonadati</taxon>
        <taxon>Pseudomonadota</taxon>
        <taxon>Gammaproteobacteria</taxon>
        <taxon>Pseudomonadales</taxon>
        <taxon>Pseudomonadaceae</taxon>
        <taxon>Thiopseudomonas</taxon>
    </lineage>
</organism>
<comment type="caution">
    <text evidence="1">The sequence shown here is derived from an EMBL/GenBank/DDBJ whole genome shotgun (WGS) entry which is preliminary data.</text>
</comment>
<name>A0ABT7SKU5_9GAMM</name>